<accession>A0A8S9GWT2</accession>
<name>A0A8S9GWT2_BRACR</name>
<dbReference type="AlphaFoldDB" id="A0A8S9GWT2"/>
<organism evidence="1 2">
    <name type="scientific">Brassica cretica</name>
    <name type="common">Mustard</name>
    <dbReference type="NCBI Taxonomy" id="69181"/>
    <lineage>
        <taxon>Eukaryota</taxon>
        <taxon>Viridiplantae</taxon>
        <taxon>Streptophyta</taxon>
        <taxon>Embryophyta</taxon>
        <taxon>Tracheophyta</taxon>
        <taxon>Spermatophyta</taxon>
        <taxon>Magnoliopsida</taxon>
        <taxon>eudicotyledons</taxon>
        <taxon>Gunneridae</taxon>
        <taxon>Pentapetalae</taxon>
        <taxon>rosids</taxon>
        <taxon>malvids</taxon>
        <taxon>Brassicales</taxon>
        <taxon>Brassicaceae</taxon>
        <taxon>Brassiceae</taxon>
        <taxon>Brassica</taxon>
    </lineage>
</organism>
<dbReference type="Proteomes" id="UP000712281">
    <property type="component" value="Unassembled WGS sequence"/>
</dbReference>
<sequence length="83" mass="9382">MHRQKCLPPTGITSTALTPWILWSLWKARNKLVFEKYVGNPTDTLSHAIVQEKRPLIAVHVPTVQIDSAARSDLAWSETNMNT</sequence>
<evidence type="ECO:0000313" key="1">
    <source>
        <dbReference type="EMBL" id="KAF2550009.1"/>
    </source>
</evidence>
<comment type="caution">
    <text evidence="1">The sequence shown here is derived from an EMBL/GenBank/DDBJ whole genome shotgun (WGS) entry which is preliminary data.</text>
</comment>
<dbReference type="EMBL" id="QGKW02001988">
    <property type="protein sequence ID" value="KAF2550009.1"/>
    <property type="molecule type" value="Genomic_DNA"/>
</dbReference>
<reference evidence="1" key="1">
    <citation type="submission" date="2019-12" db="EMBL/GenBank/DDBJ databases">
        <title>Genome sequencing and annotation of Brassica cretica.</title>
        <authorList>
            <person name="Studholme D.J."/>
            <person name="Sarris P.F."/>
        </authorList>
    </citation>
    <scope>NUCLEOTIDE SEQUENCE</scope>
    <source>
        <strain evidence="1">PFS-001/15</strain>
        <tissue evidence="1">Leaf</tissue>
    </source>
</reference>
<protein>
    <submittedName>
        <fullName evidence="1">Uncharacterized protein</fullName>
    </submittedName>
</protein>
<gene>
    <name evidence="1" type="ORF">F2Q68_00034263</name>
</gene>
<proteinExistence type="predicted"/>
<evidence type="ECO:0000313" key="2">
    <source>
        <dbReference type="Proteomes" id="UP000712281"/>
    </source>
</evidence>